<keyword evidence="2" id="KW-1185">Reference proteome</keyword>
<reference evidence="2" key="1">
    <citation type="submission" date="2016-06" db="EMBL/GenBank/DDBJ databases">
        <title>Parallel loss of symbiosis genes in relatives of nitrogen-fixing non-legume Parasponia.</title>
        <authorList>
            <person name="Van Velzen R."/>
            <person name="Holmer R."/>
            <person name="Bu F."/>
            <person name="Rutten L."/>
            <person name="Van Zeijl A."/>
            <person name="Liu W."/>
            <person name="Santuari L."/>
            <person name="Cao Q."/>
            <person name="Sharma T."/>
            <person name="Shen D."/>
            <person name="Roswanjaya Y."/>
            <person name="Wardhani T."/>
            <person name="Kalhor M.S."/>
            <person name="Jansen J."/>
            <person name="Van den Hoogen J."/>
            <person name="Gungor B."/>
            <person name="Hartog M."/>
            <person name="Hontelez J."/>
            <person name="Verver J."/>
            <person name="Yang W.-C."/>
            <person name="Schijlen E."/>
            <person name="Repin R."/>
            <person name="Schilthuizen M."/>
            <person name="Schranz E."/>
            <person name="Heidstra R."/>
            <person name="Miyata K."/>
            <person name="Fedorova E."/>
            <person name="Kohlen W."/>
            <person name="Bisseling T."/>
            <person name="Smit S."/>
            <person name="Geurts R."/>
        </authorList>
    </citation>
    <scope>NUCLEOTIDE SEQUENCE [LARGE SCALE GENOMIC DNA]</scope>
    <source>
        <strain evidence="2">cv. WU1-14</strain>
    </source>
</reference>
<proteinExistence type="predicted"/>
<accession>A0A2P5AQ30</accession>
<evidence type="ECO:0000313" key="1">
    <source>
        <dbReference type="EMBL" id="PON38620.1"/>
    </source>
</evidence>
<sequence>MSQKNYAREAREAPMMNVFHLEDCPTKSFCRENELYTFTKEDTRPIDENLDSRVIYEEKKTGPMEELAKLPVDKCDKTKTLKIGKNLNDDSEESSKYSSKII</sequence>
<gene>
    <name evidence="1" type="ORF">PanWU01x14_311260</name>
</gene>
<comment type="caution">
    <text evidence="1">The sequence shown here is derived from an EMBL/GenBank/DDBJ whole genome shotgun (WGS) entry which is preliminary data.</text>
</comment>
<name>A0A2P5AQ30_PARAD</name>
<dbReference type="Proteomes" id="UP000237105">
    <property type="component" value="Unassembled WGS sequence"/>
</dbReference>
<organism evidence="1 2">
    <name type="scientific">Parasponia andersonii</name>
    <name type="common">Sponia andersonii</name>
    <dbReference type="NCBI Taxonomy" id="3476"/>
    <lineage>
        <taxon>Eukaryota</taxon>
        <taxon>Viridiplantae</taxon>
        <taxon>Streptophyta</taxon>
        <taxon>Embryophyta</taxon>
        <taxon>Tracheophyta</taxon>
        <taxon>Spermatophyta</taxon>
        <taxon>Magnoliopsida</taxon>
        <taxon>eudicotyledons</taxon>
        <taxon>Gunneridae</taxon>
        <taxon>Pentapetalae</taxon>
        <taxon>rosids</taxon>
        <taxon>fabids</taxon>
        <taxon>Rosales</taxon>
        <taxon>Cannabaceae</taxon>
        <taxon>Parasponia</taxon>
    </lineage>
</organism>
<protein>
    <submittedName>
        <fullName evidence="1">Uncharacterized protein</fullName>
    </submittedName>
</protein>
<dbReference type="EMBL" id="JXTB01000490">
    <property type="protein sequence ID" value="PON38620.1"/>
    <property type="molecule type" value="Genomic_DNA"/>
</dbReference>
<evidence type="ECO:0000313" key="2">
    <source>
        <dbReference type="Proteomes" id="UP000237105"/>
    </source>
</evidence>
<dbReference type="AlphaFoldDB" id="A0A2P5AQ30"/>